<protein>
    <submittedName>
        <fullName evidence="8">RagB/SusD family nutrient uptake outer membrane protein</fullName>
    </submittedName>
</protein>
<keyword evidence="3" id="KW-0732">Signal</keyword>
<evidence type="ECO:0000256" key="1">
    <source>
        <dbReference type="ARBA" id="ARBA00004442"/>
    </source>
</evidence>
<feature type="domain" description="SusD-like N-terminal" evidence="7">
    <location>
        <begin position="19"/>
        <end position="223"/>
    </location>
</feature>
<comment type="caution">
    <text evidence="8">The sequence shown here is derived from an EMBL/GenBank/DDBJ whole genome shotgun (WGS) entry which is preliminary data.</text>
</comment>
<evidence type="ECO:0000256" key="2">
    <source>
        <dbReference type="ARBA" id="ARBA00006275"/>
    </source>
</evidence>
<evidence type="ECO:0000313" key="9">
    <source>
        <dbReference type="Proteomes" id="UP000746690"/>
    </source>
</evidence>
<accession>A0ABX1RTL5</accession>
<dbReference type="Proteomes" id="UP000746690">
    <property type="component" value="Unassembled WGS sequence"/>
</dbReference>
<evidence type="ECO:0000256" key="3">
    <source>
        <dbReference type="ARBA" id="ARBA00022729"/>
    </source>
</evidence>
<keyword evidence="9" id="KW-1185">Reference proteome</keyword>
<dbReference type="RefSeq" id="WP_169670866.1">
    <property type="nucleotide sequence ID" value="NZ_JABBHF010000002.1"/>
</dbReference>
<dbReference type="InterPro" id="IPR033985">
    <property type="entry name" value="SusD-like_N"/>
</dbReference>
<evidence type="ECO:0000256" key="5">
    <source>
        <dbReference type="ARBA" id="ARBA00023237"/>
    </source>
</evidence>
<dbReference type="Pfam" id="PF07980">
    <property type="entry name" value="SusD_RagB"/>
    <property type="match status" value="1"/>
</dbReference>
<evidence type="ECO:0000256" key="4">
    <source>
        <dbReference type="ARBA" id="ARBA00023136"/>
    </source>
</evidence>
<keyword evidence="4" id="KW-0472">Membrane</keyword>
<organism evidence="8 9">
    <name type="scientific">Flavivirga algicola</name>
    <dbReference type="NCBI Taxonomy" id="2729136"/>
    <lineage>
        <taxon>Bacteria</taxon>
        <taxon>Pseudomonadati</taxon>
        <taxon>Bacteroidota</taxon>
        <taxon>Flavobacteriia</taxon>
        <taxon>Flavobacteriales</taxon>
        <taxon>Flavobacteriaceae</taxon>
        <taxon>Flavivirga</taxon>
    </lineage>
</organism>
<evidence type="ECO:0000259" key="6">
    <source>
        <dbReference type="Pfam" id="PF07980"/>
    </source>
</evidence>
<reference evidence="8 9" key="1">
    <citation type="submission" date="2020-04" db="EMBL/GenBank/DDBJ databases">
        <title>A Flavivirga sp. nov.</title>
        <authorList>
            <person name="Sun X."/>
        </authorList>
    </citation>
    <scope>NUCLEOTIDE SEQUENCE [LARGE SCALE GENOMIC DNA]</scope>
    <source>
        <strain evidence="8 9">Y03</strain>
    </source>
</reference>
<dbReference type="SUPFAM" id="SSF48452">
    <property type="entry name" value="TPR-like"/>
    <property type="match status" value="1"/>
</dbReference>
<dbReference type="EMBL" id="JABBHF010000002">
    <property type="protein sequence ID" value="NMH86897.1"/>
    <property type="molecule type" value="Genomic_DNA"/>
</dbReference>
<feature type="domain" description="RagB/SusD" evidence="6">
    <location>
        <begin position="350"/>
        <end position="487"/>
    </location>
</feature>
<sequence length="487" mass="55445">MKKYIIITLTIFLFFNCEDFLEEEVFTENDPSVFLTNKEGVDALLTGAYSKFVLTNFPGNDYFWLQEVNTDITWETGGGINRVLFPLIEFTWDPNQPYFEWQYVKFYEAIAASNNVLSVIKGLDNLDDATTRQIEAEARFIRGTSYYILHDFFGPTPIIEVPEGASLDEIEAIGKETPKATEEQYRTYVQGDLMFAAENLEFGGVSSRANRGSALAVLTKFYLNNKQWTEAATNAQLVIQGGGYELYDDFVNLFSVAGEGNNEYIYRFENLVGSNQQHPYMPLAFPPNYPIQSNWANFGAQARTYTAFYETFDLNDVRRNSFIREYTPTTTGVLTPLDRDTNGNALDDVRSFKYVPDPNAAGLWNGNDVPFVRLADIILSRAEALNELDGPTQESIDLINEIRNRAQANEVLLTDFADKEALRDFILAERGREFFTESLRRQDLIRHGKFIERAIARGKPAQAFHVLYPFSQAQVDNNPNLEQNPGY</sequence>
<gene>
    <name evidence="8" type="ORF">HHX25_05230</name>
</gene>
<dbReference type="Gene3D" id="1.25.40.390">
    <property type="match status" value="1"/>
</dbReference>
<comment type="subcellular location">
    <subcellularLocation>
        <location evidence="1">Cell outer membrane</location>
    </subcellularLocation>
</comment>
<comment type="similarity">
    <text evidence="2">Belongs to the SusD family.</text>
</comment>
<evidence type="ECO:0000313" key="8">
    <source>
        <dbReference type="EMBL" id="NMH86897.1"/>
    </source>
</evidence>
<evidence type="ECO:0000259" key="7">
    <source>
        <dbReference type="Pfam" id="PF14322"/>
    </source>
</evidence>
<dbReference type="InterPro" id="IPR012944">
    <property type="entry name" value="SusD_RagB_dom"/>
</dbReference>
<dbReference type="Pfam" id="PF14322">
    <property type="entry name" value="SusD-like_3"/>
    <property type="match status" value="1"/>
</dbReference>
<dbReference type="InterPro" id="IPR011990">
    <property type="entry name" value="TPR-like_helical_dom_sf"/>
</dbReference>
<keyword evidence="5" id="KW-0998">Cell outer membrane</keyword>
<proteinExistence type="inferred from homology"/>
<name>A0ABX1RTL5_9FLAO</name>